<dbReference type="InterPro" id="IPR012902">
    <property type="entry name" value="N_methyl_site"/>
</dbReference>
<dbReference type="AlphaFoldDB" id="A0AB94IJY1"/>
<keyword evidence="3" id="KW-0812">Transmembrane</keyword>
<feature type="transmembrane region" description="Helical" evidence="3">
    <location>
        <begin position="21"/>
        <end position="48"/>
    </location>
</feature>
<gene>
    <name evidence="4" type="ORF">BAVI_17877</name>
</gene>
<comment type="subcellular location">
    <subcellularLocation>
        <location evidence="1">Cell surface</location>
    </subcellularLocation>
</comment>
<dbReference type="RefSeq" id="WP_024029752.1">
    <property type="nucleotide sequence ID" value="NZ_ALAN01000098.1"/>
</dbReference>
<dbReference type="Pfam" id="PF15980">
    <property type="entry name" value="ComGF"/>
    <property type="match status" value="1"/>
</dbReference>
<keyword evidence="5" id="KW-1185">Reference proteome</keyword>
<evidence type="ECO:0000313" key="4">
    <source>
        <dbReference type="EMBL" id="ETI67330.1"/>
    </source>
</evidence>
<evidence type="ECO:0000256" key="2">
    <source>
        <dbReference type="ARBA" id="ARBA00023287"/>
    </source>
</evidence>
<dbReference type="GO" id="GO:0030420">
    <property type="term" value="P:establishment of competence for transformation"/>
    <property type="evidence" value="ECO:0007669"/>
    <property type="project" value="UniProtKB-KW"/>
</dbReference>
<name>A0AB94IJY1_9BACI</name>
<evidence type="ECO:0000256" key="3">
    <source>
        <dbReference type="SAM" id="Phobius"/>
    </source>
</evidence>
<reference evidence="4 5" key="1">
    <citation type="journal article" date="2014" name="Environ. Microbiol.">
        <title>The nitrate-ammonifying and nosZ-carrying bacterium Bacillus vireti is a potent source and sink for nitric and nitrous oxide under high nitrate conditions.</title>
        <authorList>
            <person name="Mania D."/>
            <person name="Heylen K."/>
            <person name="van Spanning R.J."/>
            <person name="Frostegard A."/>
        </authorList>
    </citation>
    <scope>NUCLEOTIDE SEQUENCE [LARGE SCALE GENOMIC DNA]</scope>
    <source>
        <strain evidence="4 5">LMG 21834</strain>
    </source>
</reference>
<sequence length="158" mass="18271">MKEIPFFHKSKYAVCSNEKAFTLLEVLFAFSIFTIIIFLITPVFQIILNNKGSQAQLQAMEWQVFCSQIKKEIRLSNRAEVISGRLILTKDTETVQYEQYGSNLRRRVNSTGHEVILQNVSRYSFTILNNAVKVVVTDLWGKEYSVIIYPLINWNAVT</sequence>
<evidence type="ECO:0000313" key="5">
    <source>
        <dbReference type="Proteomes" id="UP000018877"/>
    </source>
</evidence>
<proteinExistence type="predicted"/>
<protein>
    <submittedName>
        <fullName evidence="4">Competence protein comGF</fullName>
    </submittedName>
</protein>
<dbReference type="EMBL" id="ALAN01000098">
    <property type="protein sequence ID" value="ETI67330.1"/>
    <property type="molecule type" value="Genomic_DNA"/>
</dbReference>
<comment type="caution">
    <text evidence="4">The sequence shown here is derived from an EMBL/GenBank/DDBJ whole genome shotgun (WGS) entry which is preliminary data.</text>
</comment>
<keyword evidence="3" id="KW-0472">Membrane</keyword>
<accession>A0AB94IJY1</accession>
<keyword evidence="3" id="KW-1133">Transmembrane helix</keyword>
<dbReference type="InterPro" id="IPR016977">
    <property type="entry name" value="ComGF"/>
</dbReference>
<keyword evidence="2" id="KW-0178">Competence</keyword>
<dbReference type="Proteomes" id="UP000018877">
    <property type="component" value="Unassembled WGS sequence"/>
</dbReference>
<dbReference type="NCBIfam" id="NF041002">
    <property type="entry name" value="pilin_ComGF"/>
    <property type="match status" value="1"/>
</dbReference>
<dbReference type="GO" id="GO:0009986">
    <property type="term" value="C:cell surface"/>
    <property type="evidence" value="ECO:0007669"/>
    <property type="project" value="UniProtKB-SubCell"/>
</dbReference>
<evidence type="ECO:0000256" key="1">
    <source>
        <dbReference type="ARBA" id="ARBA00004241"/>
    </source>
</evidence>
<dbReference type="Pfam" id="PF07963">
    <property type="entry name" value="N_methyl"/>
    <property type="match status" value="1"/>
</dbReference>
<organism evidence="4 5">
    <name type="scientific">Neobacillus vireti LMG 21834</name>
    <dbReference type="NCBI Taxonomy" id="1131730"/>
    <lineage>
        <taxon>Bacteria</taxon>
        <taxon>Bacillati</taxon>
        <taxon>Bacillota</taxon>
        <taxon>Bacilli</taxon>
        <taxon>Bacillales</taxon>
        <taxon>Bacillaceae</taxon>
        <taxon>Neobacillus</taxon>
    </lineage>
</organism>